<dbReference type="InterPro" id="IPR036770">
    <property type="entry name" value="Ankyrin_rpt-contain_sf"/>
</dbReference>
<dbReference type="PANTHER" id="PTHR46680">
    <property type="entry name" value="NF-KAPPA-B INHIBITOR ALPHA"/>
    <property type="match status" value="1"/>
</dbReference>
<dbReference type="AlphaFoldDB" id="A0ABD2X9K9"/>
<organism evidence="4 5">
    <name type="scientific">Trichogramma kaykai</name>
    <dbReference type="NCBI Taxonomy" id="54128"/>
    <lineage>
        <taxon>Eukaryota</taxon>
        <taxon>Metazoa</taxon>
        <taxon>Ecdysozoa</taxon>
        <taxon>Arthropoda</taxon>
        <taxon>Hexapoda</taxon>
        <taxon>Insecta</taxon>
        <taxon>Pterygota</taxon>
        <taxon>Neoptera</taxon>
        <taxon>Endopterygota</taxon>
        <taxon>Hymenoptera</taxon>
        <taxon>Apocrita</taxon>
        <taxon>Proctotrupomorpha</taxon>
        <taxon>Chalcidoidea</taxon>
        <taxon>Trichogrammatidae</taxon>
        <taxon>Trichogramma</taxon>
    </lineage>
</organism>
<protein>
    <recommendedName>
        <fullName evidence="6">Ankyrin</fullName>
    </recommendedName>
</protein>
<feature type="repeat" description="ANK" evidence="3">
    <location>
        <begin position="183"/>
        <end position="216"/>
    </location>
</feature>
<sequence>MSPIDESFAYPLHWALKNGDWSTAGSLLTSGVDPNSADENGSTPLHVVCRRDDVDSAERFFALCASHEHEPLIDARNNEGKAPLHLALSHGLKNLAEFLLRRGADPNSLDAEGATPLRYVCRGLMDPRVMMKIFCQHIGVREEAWGELAERLVRSGTNVLDFEKDMIGSLLTRGADPNLANARGETPLHVICQRDFSEGLAKMFLELNAQINGSTPRLDAKDELGHTAHSWLVAPMRPAWFSPRLVGTRRDSASHGTTSS</sequence>
<evidence type="ECO:0008006" key="6">
    <source>
        <dbReference type="Google" id="ProtNLM"/>
    </source>
</evidence>
<dbReference type="InterPro" id="IPR002110">
    <property type="entry name" value="Ankyrin_rpt"/>
</dbReference>
<comment type="caution">
    <text evidence="4">The sequence shown here is derived from an EMBL/GenBank/DDBJ whole genome shotgun (WGS) entry which is preliminary data.</text>
</comment>
<dbReference type="Gene3D" id="1.25.40.20">
    <property type="entry name" value="Ankyrin repeat-containing domain"/>
    <property type="match status" value="2"/>
</dbReference>
<dbReference type="EMBL" id="JBJJXI010000041">
    <property type="protein sequence ID" value="KAL3402002.1"/>
    <property type="molecule type" value="Genomic_DNA"/>
</dbReference>
<dbReference type="PROSITE" id="PS50297">
    <property type="entry name" value="ANK_REP_REGION"/>
    <property type="match status" value="2"/>
</dbReference>
<dbReference type="SUPFAM" id="SSF48403">
    <property type="entry name" value="Ankyrin repeat"/>
    <property type="match status" value="1"/>
</dbReference>
<evidence type="ECO:0000256" key="2">
    <source>
        <dbReference type="ARBA" id="ARBA00023043"/>
    </source>
</evidence>
<accession>A0ABD2X9K9</accession>
<evidence type="ECO:0000313" key="4">
    <source>
        <dbReference type="EMBL" id="KAL3402002.1"/>
    </source>
</evidence>
<evidence type="ECO:0000256" key="1">
    <source>
        <dbReference type="ARBA" id="ARBA00022737"/>
    </source>
</evidence>
<dbReference type="InterPro" id="IPR051070">
    <property type="entry name" value="NF-kappa-B_inhibitor"/>
</dbReference>
<feature type="repeat" description="ANK" evidence="3">
    <location>
        <begin position="79"/>
        <end position="111"/>
    </location>
</feature>
<feature type="repeat" description="ANK" evidence="3">
    <location>
        <begin position="7"/>
        <end position="39"/>
    </location>
</feature>
<dbReference type="PROSITE" id="PS50088">
    <property type="entry name" value="ANK_REPEAT"/>
    <property type="match status" value="3"/>
</dbReference>
<dbReference type="SMART" id="SM00248">
    <property type="entry name" value="ANK"/>
    <property type="match status" value="4"/>
</dbReference>
<dbReference type="Pfam" id="PF12796">
    <property type="entry name" value="Ank_2"/>
    <property type="match status" value="1"/>
</dbReference>
<dbReference type="Proteomes" id="UP001627154">
    <property type="component" value="Unassembled WGS sequence"/>
</dbReference>
<evidence type="ECO:0000313" key="5">
    <source>
        <dbReference type="Proteomes" id="UP001627154"/>
    </source>
</evidence>
<evidence type="ECO:0000256" key="3">
    <source>
        <dbReference type="PROSITE-ProRule" id="PRU00023"/>
    </source>
</evidence>
<proteinExistence type="predicted"/>
<keyword evidence="2 3" id="KW-0040">ANK repeat</keyword>
<keyword evidence="1" id="KW-0677">Repeat</keyword>
<dbReference type="PANTHER" id="PTHR46680:SF3">
    <property type="entry name" value="NF-KAPPA-B INHIBITOR CACTUS"/>
    <property type="match status" value="1"/>
</dbReference>
<name>A0ABD2X9K9_9HYME</name>
<gene>
    <name evidence="4" type="ORF">TKK_005005</name>
</gene>
<keyword evidence="5" id="KW-1185">Reference proteome</keyword>
<reference evidence="4 5" key="1">
    <citation type="journal article" date="2024" name="bioRxiv">
        <title>A reference genome for Trichogramma kaykai: A tiny desert-dwelling parasitoid wasp with competing sex-ratio distorters.</title>
        <authorList>
            <person name="Culotta J."/>
            <person name="Lindsey A.R."/>
        </authorList>
    </citation>
    <scope>NUCLEOTIDE SEQUENCE [LARGE SCALE GENOMIC DNA]</scope>
    <source>
        <strain evidence="4 5">KSX58</strain>
    </source>
</reference>